<protein>
    <recommendedName>
        <fullName evidence="3">SAM domain-containing protein</fullName>
    </recommendedName>
</protein>
<reference evidence="1 2" key="1">
    <citation type="submission" date="2015-10" db="EMBL/GenBank/DDBJ databases">
        <title>Genome analyses suggest a sexual origin of heterokaryosis in a supposedly ancient asexual fungus.</title>
        <authorList>
            <person name="Ropars J."/>
            <person name="Sedzielewska K."/>
            <person name="Noel J."/>
            <person name="Charron P."/>
            <person name="Farinelli L."/>
            <person name="Marton T."/>
            <person name="Kruger M."/>
            <person name="Pelin A."/>
            <person name="Brachmann A."/>
            <person name="Corradi N."/>
        </authorList>
    </citation>
    <scope>NUCLEOTIDE SEQUENCE [LARGE SCALE GENOMIC DNA]</scope>
    <source>
        <strain evidence="1 2">A4</strain>
    </source>
</reference>
<accession>A0A2I1H0I7</accession>
<dbReference type="AlphaFoldDB" id="A0A2I1H0I7"/>
<proteinExistence type="predicted"/>
<dbReference type="VEuPathDB" id="FungiDB:RhiirA1_463616"/>
<keyword evidence="2" id="KW-1185">Reference proteome</keyword>
<evidence type="ECO:0008006" key="3">
    <source>
        <dbReference type="Google" id="ProtNLM"/>
    </source>
</evidence>
<comment type="caution">
    <text evidence="1">The sequence shown here is derived from an EMBL/GenBank/DDBJ whole genome shotgun (WGS) entry which is preliminary data.</text>
</comment>
<evidence type="ECO:0000313" key="2">
    <source>
        <dbReference type="Proteomes" id="UP000234323"/>
    </source>
</evidence>
<dbReference type="Proteomes" id="UP000234323">
    <property type="component" value="Unassembled WGS sequence"/>
</dbReference>
<sequence>MTITWLRTGIQKPSDFLKEQNLKLSDDNFAILRKEKITSLSFLDMSKDNFKECGLKIGLATLLTKEATYKLEDDNEELVQCIKEIKRRLENMGSILTDSNEAMRCEYISTILHASLYIVKRITSKEITLAPKLEVVGEESTGQVDYAIKALKEFLCIMEGKLHQNRKRESGEVFGEIFDYIYGIFATALEVFYSFHLRWNIEHKQESSQYSISESALKEGSEEEKDLRKNVKRIMEVIVG</sequence>
<dbReference type="VEuPathDB" id="FungiDB:FUN_012336"/>
<organism evidence="1 2">
    <name type="scientific">Rhizophagus irregularis</name>
    <dbReference type="NCBI Taxonomy" id="588596"/>
    <lineage>
        <taxon>Eukaryota</taxon>
        <taxon>Fungi</taxon>
        <taxon>Fungi incertae sedis</taxon>
        <taxon>Mucoromycota</taxon>
        <taxon>Glomeromycotina</taxon>
        <taxon>Glomeromycetes</taxon>
        <taxon>Glomerales</taxon>
        <taxon>Glomeraceae</taxon>
        <taxon>Rhizophagus</taxon>
    </lineage>
</organism>
<dbReference type="EMBL" id="LLXI01001197">
    <property type="protein sequence ID" value="PKY52395.1"/>
    <property type="molecule type" value="Genomic_DNA"/>
</dbReference>
<evidence type="ECO:0000313" key="1">
    <source>
        <dbReference type="EMBL" id="PKY52395.1"/>
    </source>
</evidence>
<gene>
    <name evidence="1" type="ORF">RhiirA4_470001</name>
</gene>
<name>A0A2I1H0I7_9GLOM</name>
<dbReference type="VEuPathDB" id="FungiDB:RhiirFUN_019203"/>